<dbReference type="InterPro" id="IPR013024">
    <property type="entry name" value="GGCT-like"/>
</dbReference>
<accession>A0A8C5DLV4</accession>
<evidence type="ECO:0000256" key="2">
    <source>
        <dbReference type="ARBA" id="ARBA00023239"/>
    </source>
</evidence>
<dbReference type="GO" id="GO:0061928">
    <property type="term" value="F:glutathione specific gamma-glutamylcyclotransferase activity"/>
    <property type="evidence" value="ECO:0007669"/>
    <property type="project" value="UniProtKB-EC"/>
</dbReference>
<comment type="catalytic activity">
    <reaction evidence="3 4">
        <text>glutathione = L-cysteinylglycine + 5-oxo-L-proline</text>
        <dbReference type="Rhea" id="RHEA:47724"/>
        <dbReference type="ChEBI" id="CHEBI:57925"/>
        <dbReference type="ChEBI" id="CHEBI:58402"/>
        <dbReference type="ChEBI" id="CHEBI:61694"/>
        <dbReference type="EC" id="4.3.2.7"/>
    </reaction>
</comment>
<dbReference type="AlphaFoldDB" id="A0A8C5DLV4"/>
<gene>
    <name evidence="5" type="primary">LOC114456371</name>
</gene>
<evidence type="ECO:0000256" key="1">
    <source>
        <dbReference type="ARBA" id="ARBA00009662"/>
    </source>
</evidence>
<reference evidence="5" key="2">
    <citation type="submission" date="2025-08" db="UniProtKB">
        <authorList>
            <consortium name="Ensembl"/>
        </authorList>
    </citation>
    <scope>IDENTIFICATION</scope>
</reference>
<dbReference type="OrthoDB" id="1933483at2759"/>
<dbReference type="GO" id="GO:0005737">
    <property type="term" value="C:cytoplasm"/>
    <property type="evidence" value="ECO:0007669"/>
    <property type="project" value="TreeGrafter"/>
</dbReference>
<dbReference type="EC" id="4.3.2.7" evidence="4"/>
<evidence type="ECO:0000313" key="5">
    <source>
        <dbReference type="Ensembl" id="ENSGWIP00000005147.1"/>
    </source>
</evidence>
<dbReference type="CDD" id="cd06661">
    <property type="entry name" value="GGCT_like"/>
    <property type="match status" value="1"/>
</dbReference>
<reference evidence="5" key="1">
    <citation type="submission" date="2020-06" db="EMBL/GenBank/DDBJ databases">
        <authorList>
            <consortium name="Wellcome Sanger Institute Data Sharing"/>
        </authorList>
    </citation>
    <scope>NUCLEOTIDE SEQUENCE [LARGE SCALE GENOMIC DNA]</scope>
</reference>
<evidence type="ECO:0000256" key="3">
    <source>
        <dbReference type="ARBA" id="ARBA00048073"/>
    </source>
</evidence>
<organism evidence="5 6">
    <name type="scientific">Gouania willdenowi</name>
    <name type="common">Blunt-snouted clingfish</name>
    <name type="synonym">Lepadogaster willdenowi</name>
    <dbReference type="NCBI Taxonomy" id="441366"/>
    <lineage>
        <taxon>Eukaryota</taxon>
        <taxon>Metazoa</taxon>
        <taxon>Chordata</taxon>
        <taxon>Craniata</taxon>
        <taxon>Vertebrata</taxon>
        <taxon>Euteleostomi</taxon>
        <taxon>Actinopterygii</taxon>
        <taxon>Neopterygii</taxon>
        <taxon>Teleostei</taxon>
        <taxon>Neoteleostei</taxon>
        <taxon>Acanthomorphata</taxon>
        <taxon>Ovalentaria</taxon>
        <taxon>Blenniimorphae</taxon>
        <taxon>Blenniiformes</taxon>
        <taxon>Gobiesocoidei</taxon>
        <taxon>Gobiesocidae</taxon>
        <taxon>Gobiesocinae</taxon>
        <taxon>Gouania</taxon>
    </lineage>
</organism>
<sequence>MDSHWIFGYGSLVWRPNFDYRSRKLGFIQGYKRRFWQGDDFHRGDKDKPGRVVTLVEDQEAHTWGFAFEVVDHQMEESLQYLNQREVIQGGYMREMVEFFPEGNNQEPLMTIVYIATSDNPLYLGPASNQEIATQVATCSGNAGHNIEYLVRLAEFMRLHCPDVEDEHLFSIEAALSSIVQKSNKK</sequence>
<evidence type="ECO:0000256" key="4">
    <source>
        <dbReference type="RuleBase" id="RU363081"/>
    </source>
</evidence>
<dbReference type="Gene3D" id="3.10.490.10">
    <property type="entry name" value="Gamma-glutamyl cyclotransferase-like"/>
    <property type="match status" value="1"/>
</dbReference>
<dbReference type="InterPro" id="IPR036568">
    <property type="entry name" value="GGCT-like_sf"/>
</dbReference>
<dbReference type="SUPFAM" id="SSF110857">
    <property type="entry name" value="Gamma-glutamyl cyclotransferase-like"/>
    <property type="match status" value="1"/>
</dbReference>
<dbReference type="GeneID" id="114456371"/>
<dbReference type="Pfam" id="PF04752">
    <property type="entry name" value="ChaC"/>
    <property type="match status" value="1"/>
</dbReference>
<dbReference type="PANTHER" id="PTHR12192:SF26">
    <property type="entry name" value="GLUTATHIONE-SPECIFIC GAMMA-GLUTAMYLCYCLOTRANSFERASE 1"/>
    <property type="match status" value="1"/>
</dbReference>
<dbReference type="RefSeq" id="XP_028293893.1">
    <property type="nucleotide sequence ID" value="XM_028438092.1"/>
</dbReference>
<proteinExistence type="inferred from homology"/>
<keyword evidence="2 4" id="KW-0456">Lyase</keyword>
<dbReference type="InterPro" id="IPR006840">
    <property type="entry name" value="ChaC"/>
</dbReference>
<dbReference type="PANTHER" id="PTHR12192">
    <property type="entry name" value="CATION TRANSPORT PROTEIN CHAC-RELATED"/>
    <property type="match status" value="1"/>
</dbReference>
<dbReference type="GO" id="GO:0006751">
    <property type="term" value="P:glutathione catabolic process"/>
    <property type="evidence" value="ECO:0007669"/>
    <property type="project" value="UniProtKB-UniRule"/>
</dbReference>
<protein>
    <recommendedName>
        <fullName evidence="4">Gamma-glutamylcyclotransferase</fullName>
        <ecNumber evidence="4">4.3.2.7</ecNumber>
    </recommendedName>
</protein>
<keyword evidence="6" id="KW-1185">Reference proteome</keyword>
<dbReference type="GO" id="GO:0003839">
    <property type="term" value="F:gamma-glutamylcyclotransferase activity"/>
    <property type="evidence" value="ECO:0007669"/>
    <property type="project" value="UniProtKB-UniRule"/>
</dbReference>
<comment type="similarity">
    <text evidence="1">Belongs to the gamma-glutamylcyclotransferase family. ChaC subfamily.</text>
</comment>
<comment type="function">
    <text evidence="4">Catalyzes the cleavage of glutathione into 5-oxo-L-proline and a Cys-Gly dipeptide. Acts specifically on glutathione, but not on other gamma-glutamyl peptides.</text>
</comment>
<reference evidence="5" key="3">
    <citation type="submission" date="2025-09" db="UniProtKB">
        <authorList>
            <consortium name="Ensembl"/>
        </authorList>
    </citation>
    <scope>IDENTIFICATION</scope>
</reference>
<dbReference type="Proteomes" id="UP000694680">
    <property type="component" value="Chromosome 22"/>
</dbReference>
<dbReference type="Ensembl" id="ENSGWIT00000005506.1">
    <property type="protein sequence ID" value="ENSGWIP00000005147.1"/>
    <property type="gene ID" value="ENSGWIG00000002719.1"/>
</dbReference>
<evidence type="ECO:0000313" key="6">
    <source>
        <dbReference type="Proteomes" id="UP000694680"/>
    </source>
</evidence>
<name>A0A8C5DLV4_GOUWI</name>